<evidence type="ECO:0000256" key="2">
    <source>
        <dbReference type="PROSITE-ProRule" id="PRU00335"/>
    </source>
</evidence>
<name>A0ABP9D383_9ACTN</name>
<organism evidence="5 6">
    <name type="scientific">Tomitella cavernea</name>
    <dbReference type="NCBI Taxonomy" id="1387982"/>
    <lineage>
        <taxon>Bacteria</taxon>
        <taxon>Bacillati</taxon>
        <taxon>Actinomycetota</taxon>
        <taxon>Actinomycetes</taxon>
        <taxon>Mycobacteriales</taxon>
        <taxon>Tomitella</taxon>
    </lineage>
</organism>
<dbReference type="Pfam" id="PF17932">
    <property type="entry name" value="TetR_C_24"/>
    <property type="match status" value="1"/>
</dbReference>
<feature type="compositionally biased region" description="Basic and acidic residues" evidence="3">
    <location>
        <begin position="25"/>
        <end position="34"/>
    </location>
</feature>
<dbReference type="SUPFAM" id="SSF46689">
    <property type="entry name" value="Homeodomain-like"/>
    <property type="match status" value="1"/>
</dbReference>
<proteinExistence type="predicted"/>
<evidence type="ECO:0000259" key="4">
    <source>
        <dbReference type="PROSITE" id="PS50977"/>
    </source>
</evidence>
<keyword evidence="1 2" id="KW-0238">DNA-binding</keyword>
<accession>A0ABP9D383</accession>
<dbReference type="PANTHER" id="PTHR30055">
    <property type="entry name" value="HTH-TYPE TRANSCRIPTIONAL REGULATOR RUTR"/>
    <property type="match status" value="1"/>
</dbReference>
<comment type="caution">
    <text evidence="5">The sequence shown here is derived from an EMBL/GenBank/DDBJ whole genome shotgun (WGS) entry which is preliminary data.</text>
</comment>
<feature type="DNA-binding region" description="H-T-H motif" evidence="2">
    <location>
        <begin position="53"/>
        <end position="72"/>
    </location>
</feature>
<reference evidence="6" key="1">
    <citation type="journal article" date="2019" name="Int. J. Syst. Evol. Microbiol.">
        <title>The Global Catalogue of Microorganisms (GCM) 10K type strain sequencing project: providing services to taxonomists for standard genome sequencing and annotation.</title>
        <authorList>
            <consortium name="The Broad Institute Genomics Platform"/>
            <consortium name="The Broad Institute Genome Sequencing Center for Infectious Disease"/>
            <person name="Wu L."/>
            <person name="Ma J."/>
        </authorList>
    </citation>
    <scope>NUCLEOTIDE SEQUENCE [LARGE SCALE GENOMIC DNA]</scope>
    <source>
        <strain evidence="6">JCM 18542</strain>
    </source>
</reference>
<dbReference type="EMBL" id="BAABKQ010000001">
    <property type="protein sequence ID" value="GAA4823748.1"/>
    <property type="molecule type" value="Genomic_DNA"/>
</dbReference>
<dbReference type="PROSITE" id="PS50977">
    <property type="entry name" value="HTH_TETR_2"/>
    <property type="match status" value="1"/>
</dbReference>
<dbReference type="PANTHER" id="PTHR30055:SF200">
    <property type="entry name" value="HTH-TYPE TRANSCRIPTIONAL REPRESSOR BDCR"/>
    <property type="match status" value="1"/>
</dbReference>
<dbReference type="SUPFAM" id="SSF48498">
    <property type="entry name" value="Tetracyclin repressor-like, C-terminal domain"/>
    <property type="match status" value="1"/>
</dbReference>
<dbReference type="InterPro" id="IPR009057">
    <property type="entry name" value="Homeodomain-like_sf"/>
</dbReference>
<dbReference type="InterPro" id="IPR050109">
    <property type="entry name" value="HTH-type_TetR-like_transc_reg"/>
</dbReference>
<evidence type="ECO:0000256" key="1">
    <source>
        <dbReference type="ARBA" id="ARBA00023125"/>
    </source>
</evidence>
<dbReference type="Gene3D" id="1.10.357.10">
    <property type="entry name" value="Tetracycline Repressor, domain 2"/>
    <property type="match status" value="1"/>
</dbReference>
<sequence>MNNDEHTGATGQGDRAVHGGGTGPEPDRAAATRDRLAEAATAAFAEKGFAGTTTRDIAAAAGMSPAALYVHHRSKEELLYVISRAGHREALHTVRSAAASSDDPATALRTLVHDYALQHARGSTRARIVNYELGSLTPEHFTEIREMRRDIEHEVRTLVARGITAGVFDTPDRDFAALALLSLGIDIARWYRPHGRWSPETVARGYADMALRIVGCTDTRQTRSGKDAATR</sequence>
<feature type="domain" description="HTH tetR-type" evidence="4">
    <location>
        <begin position="30"/>
        <end position="90"/>
    </location>
</feature>
<evidence type="ECO:0000313" key="5">
    <source>
        <dbReference type="EMBL" id="GAA4823748.1"/>
    </source>
</evidence>
<evidence type="ECO:0000256" key="3">
    <source>
        <dbReference type="SAM" id="MobiDB-lite"/>
    </source>
</evidence>
<protein>
    <recommendedName>
        <fullName evidence="4">HTH tetR-type domain-containing protein</fullName>
    </recommendedName>
</protein>
<dbReference type="Proteomes" id="UP001500839">
    <property type="component" value="Unassembled WGS sequence"/>
</dbReference>
<keyword evidence="6" id="KW-1185">Reference proteome</keyword>
<dbReference type="RefSeq" id="WP_200173538.1">
    <property type="nucleotide sequence ID" value="NZ_BAABKQ010000001.1"/>
</dbReference>
<dbReference type="InterPro" id="IPR001647">
    <property type="entry name" value="HTH_TetR"/>
</dbReference>
<dbReference type="Pfam" id="PF00440">
    <property type="entry name" value="TetR_N"/>
    <property type="match status" value="1"/>
</dbReference>
<gene>
    <name evidence="5" type="ORF">GCM10023353_35730</name>
</gene>
<dbReference type="PRINTS" id="PR00455">
    <property type="entry name" value="HTHTETR"/>
</dbReference>
<feature type="region of interest" description="Disordered" evidence="3">
    <location>
        <begin position="1"/>
        <end position="34"/>
    </location>
</feature>
<evidence type="ECO:0000313" key="6">
    <source>
        <dbReference type="Proteomes" id="UP001500839"/>
    </source>
</evidence>
<dbReference type="InterPro" id="IPR041490">
    <property type="entry name" value="KstR2_TetR_C"/>
</dbReference>
<dbReference type="InterPro" id="IPR036271">
    <property type="entry name" value="Tet_transcr_reg_TetR-rel_C_sf"/>
</dbReference>